<name>A0A2U8FX25_9BURK</name>
<feature type="transmembrane region" description="Helical" evidence="7">
    <location>
        <begin position="99"/>
        <end position="116"/>
    </location>
</feature>
<feature type="transmembrane region" description="Helical" evidence="7">
    <location>
        <begin position="434"/>
        <end position="458"/>
    </location>
</feature>
<keyword evidence="2" id="KW-1003">Cell membrane</keyword>
<dbReference type="Proteomes" id="UP000244892">
    <property type="component" value="Chromosome"/>
</dbReference>
<keyword evidence="4 7" id="KW-1133">Transmembrane helix</keyword>
<feature type="transmembrane region" description="Helical" evidence="7">
    <location>
        <begin position="490"/>
        <end position="512"/>
    </location>
</feature>
<evidence type="ECO:0000259" key="9">
    <source>
        <dbReference type="Pfam" id="PF13515"/>
    </source>
</evidence>
<dbReference type="OrthoDB" id="8670769at2"/>
<dbReference type="InterPro" id="IPR010020">
    <property type="entry name" value="Integral_membrane_YCCS_YHJK"/>
</dbReference>
<feature type="transmembrane region" description="Helical" evidence="7">
    <location>
        <begin position="465"/>
        <end position="484"/>
    </location>
</feature>
<keyword evidence="5 7" id="KW-0472">Membrane</keyword>
<reference evidence="10 11" key="1">
    <citation type="submission" date="2018-05" db="EMBL/GenBank/DDBJ databases">
        <title>complete genome sequence of Aquabacterium olei NBRC 110486.</title>
        <authorList>
            <person name="Tang B."/>
            <person name="Chang J."/>
            <person name="Zhang L."/>
            <person name="Yang H."/>
        </authorList>
    </citation>
    <scope>NUCLEOTIDE SEQUENCE [LARGE SCALE GENOMIC DNA]</scope>
    <source>
        <strain evidence="10 11">NBRC 110486</strain>
    </source>
</reference>
<dbReference type="InterPro" id="IPR032692">
    <property type="entry name" value="YccS_N"/>
</dbReference>
<accession>A0A2U8FX25</accession>
<keyword evidence="11" id="KW-1185">Reference proteome</keyword>
<dbReference type="PANTHER" id="PTHR30509:SF8">
    <property type="entry name" value="INNER MEMBRANE PROTEIN YCCS"/>
    <property type="match status" value="1"/>
</dbReference>
<feature type="domain" description="Integral membrane bound transporter" evidence="9">
    <location>
        <begin position="387"/>
        <end position="506"/>
    </location>
</feature>
<dbReference type="PANTHER" id="PTHR30509">
    <property type="entry name" value="P-HYDROXYBENZOIC ACID EFFLUX PUMP SUBUNIT-RELATED"/>
    <property type="match status" value="1"/>
</dbReference>
<keyword evidence="3 7" id="KW-0812">Transmembrane</keyword>
<dbReference type="InterPro" id="IPR010019">
    <property type="entry name" value="Integral_membrane_YccS"/>
</dbReference>
<evidence type="ECO:0000313" key="10">
    <source>
        <dbReference type="EMBL" id="AWI54994.1"/>
    </source>
</evidence>
<dbReference type="GO" id="GO:0005886">
    <property type="term" value="C:plasma membrane"/>
    <property type="evidence" value="ECO:0007669"/>
    <property type="project" value="UniProtKB-SubCell"/>
</dbReference>
<evidence type="ECO:0000256" key="3">
    <source>
        <dbReference type="ARBA" id="ARBA00022692"/>
    </source>
</evidence>
<evidence type="ECO:0000256" key="4">
    <source>
        <dbReference type="ARBA" id="ARBA00022989"/>
    </source>
</evidence>
<evidence type="ECO:0000259" key="8">
    <source>
        <dbReference type="Pfam" id="PF12805"/>
    </source>
</evidence>
<dbReference type="AlphaFoldDB" id="A0A2U8FX25"/>
<evidence type="ECO:0000256" key="6">
    <source>
        <dbReference type="ARBA" id="ARBA00043993"/>
    </source>
</evidence>
<comment type="subcellular location">
    <subcellularLocation>
        <location evidence="1">Cell membrane</location>
        <topology evidence="1">Multi-pass membrane protein</topology>
    </subcellularLocation>
</comment>
<evidence type="ECO:0000256" key="7">
    <source>
        <dbReference type="SAM" id="Phobius"/>
    </source>
</evidence>
<feature type="domain" description="Integral membrane protein YccS N-terminal" evidence="8">
    <location>
        <begin position="55"/>
        <end position="326"/>
    </location>
</feature>
<feature type="transmembrane region" description="Helical" evidence="7">
    <location>
        <begin position="52"/>
        <end position="68"/>
    </location>
</feature>
<feature type="transmembrane region" description="Helical" evidence="7">
    <location>
        <begin position="128"/>
        <end position="148"/>
    </location>
</feature>
<dbReference type="KEGG" id="aon:DEH84_00060"/>
<evidence type="ECO:0000313" key="11">
    <source>
        <dbReference type="Proteomes" id="UP000244892"/>
    </source>
</evidence>
<dbReference type="EMBL" id="CP029210">
    <property type="protein sequence ID" value="AWI54994.1"/>
    <property type="molecule type" value="Genomic_DNA"/>
</dbReference>
<evidence type="ECO:0000256" key="1">
    <source>
        <dbReference type="ARBA" id="ARBA00004651"/>
    </source>
</evidence>
<dbReference type="Pfam" id="PF13515">
    <property type="entry name" value="FUSC_2"/>
    <property type="match status" value="1"/>
</dbReference>
<evidence type="ECO:0000256" key="2">
    <source>
        <dbReference type="ARBA" id="ARBA00022475"/>
    </source>
</evidence>
<gene>
    <name evidence="10" type="primary">yccS</name>
    <name evidence="10" type="ORF">DEH84_00060</name>
</gene>
<evidence type="ECO:0000256" key="5">
    <source>
        <dbReference type="ARBA" id="ARBA00023136"/>
    </source>
</evidence>
<organism evidence="10 11">
    <name type="scientific">Aquabacterium olei</name>
    <dbReference type="NCBI Taxonomy" id="1296669"/>
    <lineage>
        <taxon>Bacteria</taxon>
        <taxon>Pseudomonadati</taxon>
        <taxon>Pseudomonadota</taxon>
        <taxon>Betaproteobacteria</taxon>
        <taxon>Burkholderiales</taxon>
        <taxon>Aquabacterium</taxon>
    </lineage>
</organism>
<dbReference type="NCBIfam" id="TIGR01667">
    <property type="entry name" value="YCCS_YHFK"/>
    <property type="match status" value="1"/>
</dbReference>
<sequence>MHGVRAMLALSVVLLVGWQGDWSWQVMPVMLGVVASALTETDDNWKGRLRTQLIAVGVFALIAGLVSLTQPWPALLAGALALSAFTLTMAGAVGERYRAIAFASLVFFSYVALSMQSSRMAARQLTPYLFGGVAWYGFVSVIWAGAVARPPVRHRLAQLYALLGEYLKLKSRLLEPIRDVDIEQRRMALALYNGLVVDALGAAKEALFCRLGRRTPPGWLQQALHQYLAAQDIHERTSSSHANYETLADAFFRSDALYRCQRVLALQGEQCLKLSAAIARRKPPQHKGATARAIEDMQGAITVARQTLPPGSALQALQALGANLTEQAAVLAQVLDPAPTPTERTLVNSHPTTLKEAWHRVKAQLRVQSPLFRHAVRLTLALLAGFALMMATNDKHGYWIVLTITFVSQPHYAATLKRLSQRLTGTLIGLALGWALIRLFPGDLAGSVLIAVSGAVFLGARRTHYTVGTGAITTLLLLAFHQLGMTDGVIVGRLLDTIAGGSIAALAAWLVLPTWQARQWHGLAAATLRRQAQYLDEVLRQYQAGKQDHLAYRTARRNMHKADAALSNSLAAMLKEPARVRLNTDGCGQFLLRSHTLLNYLSALGAHRGEPGARALDATTLETATALRDALRRLATAIEAARSQRPEDWRFELGAVEAPGFDVVPEAPLQQLVRAQLGLAIGVLGQLVGVVPGFRGERAQQR</sequence>
<dbReference type="Pfam" id="PF12805">
    <property type="entry name" value="FUSC-like"/>
    <property type="match status" value="1"/>
</dbReference>
<dbReference type="NCBIfam" id="TIGR01666">
    <property type="entry name" value="YCCS"/>
    <property type="match status" value="1"/>
</dbReference>
<protein>
    <submittedName>
        <fullName evidence="10">TIGR01666 family membrane protein</fullName>
    </submittedName>
</protein>
<dbReference type="InterPro" id="IPR049453">
    <property type="entry name" value="Memb_transporter_dom"/>
</dbReference>
<proteinExistence type="inferred from homology"/>
<comment type="similarity">
    <text evidence="6">Belongs to the YccS/YhfK family.</text>
</comment>